<protein>
    <recommendedName>
        <fullName evidence="1">peptidyl-tRNA hydrolase</fullName>
        <ecNumber evidence="1">3.1.1.29</ecNumber>
    </recommendedName>
</protein>
<name>A0A8K0NXW9_LADFU</name>
<keyword evidence="5" id="KW-1185">Reference proteome</keyword>
<comment type="caution">
    <text evidence="4">The sequence shown here is derived from an EMBL/GenBank/DDBJ whole genome shotgun (WGS) entry which is preliminary data.</text>
</comment>
<gene>
    <name evidence="4" type="ORF">J437_LFUL006393</name>
</gene>
<sequence>MSPQLKEKLKPNENTESAEVKVEMLCVINPETALNATTLAIECSRATVKIMEELQKDKWRKLYEDWTKYGKSVNVYQTDGALHLYHLQEKLLHDGHLSYLAEVPNPHSPDLLLPVVLCILTRTNDVRKIYPRLSKVN</sequence>
<evidence type="ECO:0000256" key="2">
    <source>
        <dbReference type="ARBA" id="ARBA00022801"/>
    </source>
</evidence>
<reference evidence="4" key="1">
    <citation type="submission" date="2013-04" db="EMBL/GenBank/DDBJ databases">
        <authorList>
            <person name="Qu J."/>
            <person name="Murali S.C."/>
            <person name="Bandaranaike D."/>
            <person name="Bellair M."/>
            <person name="Blankenburg K."/>
            <person name="Chao H."/>
            <person name="Dinh H."/>
            <person name="Doddapaneni H."/>
            <person name="Downs B."/>
            <person name="Dugan-Rocha S."/>
            <person name="Elkadiri S."/>
            <person name="Gnanaolivu R.D."/>
            <person name="Hernandez B."/>
            <person name="Javaid M."/>
            <person name="Jayaseelan J.C."/>
            <person name="Lee S."/>
            <person name="Li M."/>
            <person name="Ming W."/>
            <person name="Munidasa M."/>
            <person name="Muniz J."/>
            <person name="Nguyen L."/>
            <person name="Ongeri F."/>
            <person name="Osuji N."/>
            <person name="Pu L.-L."/>
            <person name="Puazo M."/>
            <person name="Qu C."/>
            <person name="Quiroz J."/>
            <person name="Raj R."/>
            <person name="Weissenberger G."/>
            <person name="Xin Y."/>
            <person name="Zou X."/>
            <person name="Han Y."/>
            <person name="Richards S."/>
            <person name="Worley K."/>
            <person name="Muzny D."/>
            <person name="Gibbs R."/>
        </authorList>
    </citation>
    <scope>NUCLEOTIDE SEQUENCE</scope>
    <source>
        <strain evidence="4">Sampled in the wild</strain>
    </source>
</reference>
<dbReference type="GO" id="GO:0004045">
    <property type="term" value="F:peptidyl-tRNA hydrolase activity"/>
    <property type="evidence" value="ECO:0007669"/>
    <property type="project" value="UniProtKB-EC"/>
</dbReference>
<dbReference type="EC" id="3.1.1.29" evidence="1"/>
<reference evidence="4" key="2">
    <citation type="submission" date="2017-10" db="EMBL/GenBank/DDBJ databases">
        <title>Ladona fulva Genome sequencing and assembly.</title>
        <authorList>
            <person name="Murali S."/>
            <person name="Richards S."/>
            <person name="Bandaranaike D."/>
            <person name="Bellair M."/>
            <person name="Blankenburg K."/>
            <person name="Chao H."/>
            <person name="Dinh H."/>
            <person name="Doddapaneni H."/>
            <person name="Dugan-Rocha S."/>
            <person name="Elkadiri S."/>
            <person name="Gnanaolivu R."/>
            <person name="Hernandez B."/>
            <person name="Skinner E."/>
            <person name="Javaid M."/>
            <person name="Lee S."/>
            <person name="Li M."/>
            <person name="Ming W."/>
            <person name="Munidasa M."/>
            <person name="Muniz J."/>
            <person name="Nguyen L."/>
            <person name="Hughes D."/>
            <person name="Osuji N."/>
            <person name="Pu L.-L."/>
            <person name="Puazo M."/>
            <person name="Qu C."/>
            <person name="Quiroz J."/>
            <person name="Raj R."/>
            <person name="Weissenberger G."/>
            <person name="Xin Y."/>
            <person name="Zou X."/>
            <person name="Han Y."/>
            <person name="Worley K."/>
            <person name="Muzny D."/>
            <person name="Gibbs R."/>
        </authorList>
    </citation>
    <scope>NUCLEOTIDE SEQUENCE</scope>
    <source>
        <strain evidence="4">Sampled in the wild</strain>
    </source>
</reference>
<dbReference type="Pfam" id="PF01981">
    <property type="entry name" value="PTH2"/>
    <property type="match status" value="1"/>
</dbReference>
<accession>A0A8K0NXW9</accession>
<dbReference type="Proteomes" id="UP000792457">
    <property type="component" value="Unassembled WGS sequence"/>
</dbReference>
<dbReference type="InterPro" id="IPR023476">
    <property type="entry name" value="Pep_tRNA_hydro_II_dom_sf"/>
</dbReference>
<keyword evidence="2" id="KW-0378">Hydrolase</keyword>
<proteinExistence type="predicted"/>
<dbReference type="EMBL" id="KZ308266">
    <property type="protein sequence ID" value="KAG8226086.1"/>
    <property type="molecule type" value="Genomic_DNA"/>
</dbReference>
<evidence type="ECO:0000256" key="3">
    <source>
        <dbReference type="ARBA" id="ARBA00048707"/>
    </source>
</evidence>
<evidence type="ECO:0000313" key="5">
    <source>
        <dbReference type="Proteomes" id="UP000792457"/>
    </source>
</evidence>
<dbReference type="AlphaFoldDB" id="A0A8K0NXW9"/>
<dbReference type="Gene3D" id="3.40.1490.10">
    <property type="entry name" value="Bit1"/>
    <property type="match status" value="1"/>
</dbReference>
<organism evidence="4 5">
    <name type="scientific">Ladona fulva</name>
    <name type="common">Scarce chaser dragonfly</name>
    <name type="synonym">Libellula fulva</name>
    <dbReference type="NCBI Taxonomy" id="123851"/>
    <lineage>
        <taxon>Eukaryota</taxon>
        <taxon>Metazoa</taxon>
        <taxon>Ecdysozoa</taxon>
        <taxon>Arthropoda</taxon>
        <taxon>Hexapoda</taxon>
        <taxon>Insecta</taxon>
        <taxon>Pterygota</taxon>
        <taxon>Palaeoptera</taxon>
        <taxon>Odonata</taxon>
        <taxon>Epiprocta</taxon>
        <taxon>Anisoptera</taxon>
        <taxon>Libelluloidea</taxon>
        <taxon>Libellulidae</taxon>
        <taxon>Ladona</taxon>
    </lineage>
</organism>
<dbReference type="InterPro" id="IPR002833">
    <property type="entry name" value="PTH2"/>
</dbReference>
<comment type="catalytic activity">
    <reaction evidence="3">
        <text>an N-acyl-L-alpha-aminoacyl-tRNA + H2O = an N-acyl-L-amino acid + a tRNA + H(+)</text>
        <dbReference type="Rhea" id="RHEA:54448"/>
        <dbReference type="Rhea" id="RHEA-COMP:10123"/>
        <dbReference type="Rhea" id="RHEA-COMP:13883"/>
        <dbReference type="ChEBI" id="CHEBI:15377"/>
        <dbReference type="ChEBI" id="CHEBI:15378"/>
        <dbReference type="ChEBI" id="CHEBI:59874"/>
        <dbReference type="ChEBI" id="CHEBI:78442"/>
        <dbReference type="ChEBI" id="CHEBI:138191"/>
        <dbReference type="EC" id="3.1.1.29"/>
    </reaction>
</comment>
<evidence type="ECO:0000256" key="1">
    <source>
        <dbReference type="ARBA" id="ARBA00013260"/>
    </source>
</evidence>
<evidence type="ECO:0000313" key="4">
    <source>
        <dbReference type="EMBL" id="KAG8226086.1"/>
    </source>
</evidence>